<protein>
    <submittedName>
        <fullName evidence="1">Uncharacterized protein</fullName>
    </submittedName>
</protein>
<keyword evidence="2" id="KW-1185">Reference proteome</keyword>
<dbReference type="EMBL" id="BMHV01000004">
    <property type="protein sequence ID" value="GGF55760.1"/>
    <property type="molecule type" value="Genomic_DNA"/>
</dbReference>
<reference evidence="1" key="2">
    <citation type="submission" date="2020-09" db="EMBL/GenBank/DDBJ databases">
        <authorList>
            <person name="Sun Q."/>
            <person name="Zhou Y."/>
        </authorList>
    </citation>
    <scope>NUCLEOTIDE SEQUENCE</scope>
    <source>
        <strain evidence="1">CGMCC 1.15254</strain>
    </source>
</reference>
<name>A0A917BT38_9PROT</name>
<dbReference type="RefSeq" id="WP_188661559.1">
    <property type="nucleotide sequence ID" value="NZ_BMHV01000004.1"/>
</dbReference>
<accession>A0A917BT38</accession>
<evidence type="ECO:0000313" key="1">
    <source>
        <dbReference type="EMBL" id="GGF55760.1"/>
    </source>
</evidence>
<dbReference type="AlphaFoldDB" id="A0A917BT38"/>
<comment type="caution">
    <text evidence="1">The sequence shown here is derived from an EMBL/GenBank/DDBJ whole genome shotgun (WGS) entry which is preliminary data.</text>
</comment>
<proteinExistence type="predicted"/>
<gene>
    <name evidence="1" type="ORF">GCM10011332_06470</name>
</gene>
<evidence type="ECO:0000313" key="2">
    <source>
        <dbReference type="Proteomes" id="UP000632498"/>
    </source>
</evidence>
<organism evidence="1 2">
    <name type="scientific">Terasakiella brassicae</name>
    <dbReference type="NCBI Taxonomy" id="1634917"/>
    <lineage>
        <taxon>Bacteria</taxon>
        <taxon>Pseudomonadati</taxon>
        <taxon>Pseudomonadota</taxon>
        <taxon>Alphaproteobacteria</taxon>
        <taxon>Rhodospirillales</taxon>
        <taxon>Terasakiellaceae</taxon>
        <taxon>Terasakiella</taxon>
    </lineage>
</organism>
<sequence>MPVEIRRIEYTDIELRNALAFFHGRKEGVSGNQTNVSAVKVMGGDDFSIVAKVSTAIDDDVSRKVFDHATTVAAMVLYSKKVGIPLPREAVKALSPNGYGGVSMTIRYEHRFDLG</sequence>
<dbReference type="Proteomes" id="UP000632498">
    <property type="component" value="Unassembled WGS sequence"/>
</dbReference>
<reference evidence="1" key="1">
    <citation type="journal article" date="2014" name="Int. J. Syst. Evol. Microbiol.">
        <title>Complete genome sequence of Corynebacterium casei LMG S-19264T (=DSM 44701T), isolated from a smear-ripened cheese.</title>
        <authorList>
            <consortium name="US DOE Joint Genome Institute (JGI-PGF)"/>
            <person name="Walter F."/>
            <person name="Albersmeier A."/>
            <person name="Kalinowski J."/>
            <person name="Ruckert C."/>
        </authorList>
    </citation>
    <scope>NUCLEOTIDE SEQUENCE</scope>
    <source>
        <strain evidence="1">CGMCC 1.15254</strain>
    </source>
</reference>